<evidence type="ECO:0000313" key="3">
    <source>
        <dbReference type="Proteomes" id="UP000070133"/>
    </source>
</evidence>
<dbReference type="EMBL" id="LFZN01000191">
    <property type="protein sequence ID" value="KXS95959.1"/>
    <property type="molecule type" value="Genomic_DNA"/>
</dbReference>
<accession>A0A139H0N9</accession>
<protein>
    <submittedName>
        <fullName evidence="2">Uncharacterized protein</fullName>
    </submittedName>
</protein>
<dbReference type="Proteomes" id="UP000070133">
    <property type="component" value="Unassembled WGS sequence"/>
</dbReference>
<dbReference type="OrthoDB" id="5373857at2759"/>
<sequence length="115" mass="11813">MSKILTPRNAAIGAGVVSVIAYLGSKRTGPIETFGSQNIADRYSAGGGSKTHAPAIATKLGGDPDHVTSNQLNPKGIDTQHFKEHQAAQKAVESGGGAPFGKTLNESAYGHKDGK</sequence>
<keyword evidence="3" id="KW-1185">Reference proteome</keyword>
<evidence type="ECO:0000256" key="1">
    <source>
        <dbReference type="SAM" id="MobiDB-lite"/>
    </source>
</evidence>
<proteinExistence type="predicted"/>
<name>A0A139H0N9_9PEZI</name>
<organism evidence="2 3">
    <name type="scientific">Pseudocercospora eumusae</name>
    <dbReference type="NCBI Taxonomy" id="321146"/>
    <lineage>
        <taxon>Eukaryota</taxon>
        <taxon>Fungi</taxon>
        <taxon>Dikarya</taxon>
        <taxon>Ascomycota</taxon>
        <taxon>Pezizomycotina</taxon>
        <taxon>Dothideomycetes</taxon>
        <taxon>Dothideomycetidae</taxon>
        <taxon>Mycosphaerellales</taxon>
        <taxon>Mycosphaerellaceae</taxon>
        <taxon>Pseudocercospora</taxon>
    </lineage>
</organism>
<feature type="region of interest" description="Disordered" evidence="1">
    <location>
        <begin position="85"/>
        <end position="115"/>
    </location>
</feature>
<comment type="caution">
    <text evidence="2">The sequence shown here is derived from an EMBL/GenBank/DDBJ whole genome shotgun (WGS) entry which is preliminary data.</text>
</comment>
<gene>
    <name evidence="2" type="ORF">AC578_8093</name>
</gene>
<evidence type="ECO:0000313" key="2">
    <source>
        <dbReference type="EMBL" id="KXS95959.1"/>
    </source>
</evidence>
<reference evidence="2 3" key="1">
    <citation type="submission" date="2015-07" db="EMBL/GenBank/DDBJ databases">
        <title>Comparative genomics of the Sigatoka disease complex on banana suggests a link between parallel evolutionary changes in Pseudocercospora fijiensis and Pseudocercospora eumusae and increased virulence on the banana host.</title>
        <authorList>
            <person name="Chang T.-C."/>
            <person name="Salvucci A."/>
            <person name="Crous P.W."/>
            <person name="Stergiopoulos I."/>
        </authorList>
    </citation>
    <scope>NUCLEOTIDE SEQUENCE [LARGE SCALE GENOMIC DNA]</scope>
    <source>
        <strain evidence="2 3">CBS 114824</strain>
    </source>
</reference>
<dbReference type="AlphaFoldDB" id="A0A139H0N9"/>